<reference evidence="3" key="1">
    <citation type="journal article" date="2023" name="Plant J.">
        <title>Genome sequences and population genomics provide insights into the demographic history, inbreeding, and mutation load of two 'living fossil' tree species of Dipteronia.</title>
        <authorList>
            <person name="Feng Y."/>
            <person name="Comes H.P."/>
            <person name="Chen J."/>
            <person name="Zhu S."/>
            <person name="Lu R."/>
            <person name="Zhang X."/>
            <person name="Li P."/>
            <person name="Qiu J."/>
            <person name="Olsen K.M."/>
            <person name="Qiu Y."/>
        </authorList>
    </citation>
    <scope>NUCLEOTIDE SEQUENCE</scope>
    <source>
        <strain evidence="3">NBL</strain>
    </source>
</reference>
<dbReference type="Proteomes" id="UP001281410">
    <property type="component" value="Unassembled WGS sequence"/>
</dbReference>
<accession>A0AAE0E701</accession>
<sequence length="163" mass="18684">MDFWVQIHSIPLLCMTQEIGAFLRRMIGEVREVEIRSATEGSCRYLRVKATVDTGQPLQRCLRVDLLGNGKVTTMLLRYERLHDYCFRCVRIGHNMDECVEDGDDKDMSSDANRRLGTWLRATSPLKRSFKGGGRVDNRDWGRKKGLGGFKSTNGNERCTHEN</sequence>
<evidence type="ECO:0000313" key="4">
    <source>
        <dbReference type="Proteomes" id="UP001281410"/>
    </source>
</evidence>
<comment type="caution">
    <text evidence="3">The sequence shown here is derived from an EMBL/GenBank/DDBJ whole genome shotgun (WGS) entry which is preliminary data.</text>
</comment>
<name>A0AAE0E701_9ROSI</name>
<gene>
    <name evidence="3" type="ORF">Dsin_017920</name>
</gene>
<dbReference type="InterPro" id="IPR040256">
    <property type="entry name" value="At4g02000-like"/>
</dbReference>
<dbReference type="Pfam" id="PF14392">
    <property type="entry name" value="zf-CCHC_4"/>
    <property type="match status" value="1"/>
</dbReference>
<feature type="compositionally biased region" description="Basic and acidic residues" evidence="1">
    <location>
        <begin position="134"/>
        <end position="143"/>
    </location>
</feature>
<evidence type="ECO:0000259" key="2">
    <source>
        <dbReference type="Pfam" id="PF14392"/>
    </source>
</evidence>
<proteinExistence type="predicted"/>
<feature type="domain" description="Zinc knuckle CX2CX4HX4C" evidence="2">
    <location>
        <begin position="53"/>
        <end position="99"/>
    </location>
</feature>
<dbReference type="PANTHER" id="PTHR31286">
    <property type="entry name" value="GLYCINE-RICH CELL WALL STRUCTURAL PROTEIN 1.8-LIKE"/>
    <property type="match status" value="1"/>
</dbReference>
<dbReference type="InterPro" id="IPR025836">
    <property type="entry name" value="Zn_knuckle_CX2CX4HX4C"/>
</dbReference>
<evidence type="ECO:0000313" key="3">
    <source>
        <dbReference type="EMBL" id="KAK3213214.1"/>
    </source>
</evidence>
<dbReference type="AlphaFoldDB" id="A0AAE0E701"/>
<protein>
    <recommendedName>
        <fullName evidence="2">Zinc knuckle CX2CX4HX4C domain-containing protein</fullName>
    </recommendedName>
</protein>
<dbReference type="EMBL" id="JANJYJ010000005">
    <property type="protein sequence ID" value="KAK3213214.1"/>
    <property type="molecule type" value="Genomic_DNA"/>
</dbReference>
<keyword evidence="4" id="KW-1185">Reference proteome</keyword>
<organism evidence="3 4">
    <name type="scientific">Dipteronia sinensis</name>
    <dbReference type="NCBI Taxonomy" id="43782"/>
    <lineage>
        <taxon>Eukaryota</taxon>
        <taxon>Viridiplantae</taxon>
        <taxon>Streptophyta</taxon>
        <taxon>Embryophyta</taxon>
        <taxon>Tracheophyta</taxon>
        <taxon>Spermatophyta</taxon>
        <taxon>Magnoliopsida</taxon>
        <taxon>eudicotyledons</taxon>
        <taxon>Gunneridae</taxon>
        <taxon>Pentapetalae</taxon>
        <taxon>rosids</taxon>
        <taxon>malvids</taxon>
        <taxon>Sapindales</taxon>
        <taxon>Sapindaceae</taxon>
        <taxon>Hippocastanoideae</taxon>
        <taxon>Acereae</taxon>
        <taxon>Dipteronia</taxon>
    </lineage>
</organism>
<feature type="region of interest" description="Disordered" evidence="1">
    <location>
        <begin position="132"/>
        <end position="163"/>
    </location>
</feature>
<dbReference type="PANTHER" id="PTHR31286:SF167">
    <property type="entry name" value="OS09G0268800 PROTEIN"/>
    <property type="match status" value="1"/>
</dbReference>
<evidence type="ECO:0000256" key="1">
    <source>
        <dbReference type="SAM" id="MobiDB-lite"/>
    </source>
</evidence>